<evidence type="ECO:0000313" key="2">
    <source>
        <dbReference type="Proteomes" id="UP000825935"/>
    </source>
</evidence>
<gene>
    <name evidence="1" type="ORF">KP509_07G088600</name>
</gene>
<organism evidence="1 2">
    <name type="scientific">Ceratopteris richardii</name>
    <name type="common">Triangle waterfern</name>
    <dbReference type="NCBI Taxonomy" id="49495"/>
    <lineage>
        <taxon>Eukaryota</taxon>
        <taxon>Viridiplantae</taxon>
        <taxon>Streptophyta</taxon>
        <taxon>Embryophyta</taxon>
        <taxon>Tracheophyta</taxon>
        <taxon>Polypodiopsida</taxon>
        <taxon>Polypodiidae</taxon>
        <taxon>Polypodiales</taxon>
        <taxon>Pteridineae</taxon>
        <taxon>Pteridaceae</taxon>
        <taxon>Parkerioideae</taxon>
        <taxon>Ceratopteris</taxon>
    </lineage>
</organism>
<name>A0A8T2UC39_CERRI</name>
<sequence length="48" mass="4950">MMVEEVVRAVEAAAVGVAVVVDSSVGLTATSVVQHIVGCHKLSRVDET</sequence>
<comment type="caution">
    <text evidence="1">The sequence shown here is derived from an EMBL/GenBank/DDBJ whole genome shotgun (WGS) entry which is preliminary data.</text>
</comment>
<accession>A0A8T2UC39</accession>
<dbReference type="EMBL" id="CM035412">
    <property type="protein sequence ID" value="KAH7433841.1"/>
    <property type="molecule type" value="Genomic_DNA"/>
</dbReference>
<evidence type="ECO:0000313" key="1">
    <source>
        <dbReference type="EMBL" id="KAH7433841.1"/>
    </source>
</evidence>
<proteinExistence type="predicted"/>
<keyword evidence="2" id="KW-1185">Reference proteome</keyword>
<reference evidence="1" key="1">
    <citation type="submission" date="2021-08" db="EMBL/GenBank/DDBJ databases">
        <title>WGS assembly of Ceratopteris richardii.</title>
        <authorList>
            <person name="Marchant D.B."/>
            <person name="Chen G."/>
            <person name="Jenkins J."/>
            <person name="Shu S."/>
            <person name="Leebens-Mack J."/>
            <person name="Grimwood J."/>
            <person name="Schmutz J."/>
            <person name="Soltis P."/>
            <person name="Soltis D."/>
            <person name="Chen Z.-H."/>
        </authorList>
    </citation>
    <scope>NUCLEOTIDE SEQUENCE</scope>
    <source>
        <strain evidence="1">Whitten #5841</strain>
        <tissue evidence="1">Leaf</tissue>
    </source>
</reference>
<protein>
    <submittedName>
        <fullName evidence="1">Uncharacterized protein</fullName>
    </submittedName>
</protein>
<dbReference type="Proteomes" id="UP000825935">
    <property type="component" value="Chromosome 7"/>
</dbReference>
<dbReference type="AlphaFoldDB" id="A0A8T2UC39"/>